<keyword evidence="2" id="KW-0418">Kinase</keyword>
<dbReference type="SUPFAM" id="SSF53067">
    <property type="entry name" value="Actin-like ATPase domain"/>
    <property type="match status" value="1"/>
</dbReference>
<keyword evidence="3" id="KW-1185">Reference proteome</keyword>
<comment type="similarity">
    <text evidence="1">Belongs to the ROK (NagC/XylR) family.</text>
</comment>
<protein>
    <submittedName>
        <fullName evidence="2">N-acetylmannosamine kinase</fullName>
    </submittedName>
</protein>
<evidence type="ECO:0000313" key="2">
    <source>
        <dbReference type="EMBL" id="RSU12611.1"/>
    </source>
</evidence>
<sequence length="291" mass="31794">MAILAFDWGGTNIKFGVWHDERLLGQGLFPTPKSLESLEAQLLSTKKELEKSYDFEGVAISAPGAVNYDTGVIEGISAIPYIHHFGIRERLSELFQLPVKIENDANAAGIAEVWQGVAKGLSNVLFIVIGTGIGGAILQNGKVNVGAHRYGGEFGLMYMDKDNTFSGVGTGVKMAQRYAERKGLPADSISAKEVFELASQGDVLAQEEENNFYDYLAQGLFSLQFCFDPECLVLGGGVSAKEGLAEEITKRVQVLMDQHNLKDFKPDIRVCHFKNDANLIGAVASYYQQME</sequence>
<dbReference type="RefSeq" id="WP_126808307.1">
    <property type="nucleotide sequence ID" value="NZ_NGKA01000007.1"/>
</dbReference>
<dbReference type="CDD" id="cd24152">
    <property type="entry name" value="ASKHA_NBD_ROK-like"/>
    <property type="match status" value="1"/>
</dbReference>
<comment type="caution">
    <text evidence="2">The sequence shown here is derived from an EMBL/GenBank/DDBJ whole genome shotgun (WGS) entry which is preliminary data.</text>
</comment>
<dbReference type="Proteomes" id="UP000287605">
    <property type="component" value="Unassembled WGS sequence"/>
</dbReference>
<dbReference type="EMBL" id="NGKA01000007">
    <property type="protein sequence ID" value="RSU12611.1"/>
    <property type="molecule type" value="Genomic_DNA"/>
</dbReference>
<organism evidence="2 3">
    <name type="scientific">Vagococcus elongatus</name>
    <dbReference type="NCBI Taxonomy" id="180344"/>
    <lineage>
        <taxon>Bacteria</taxon>
        <taxon>Bacillati</taxon>
        <taxon>Bacillota</taxon>
        <taxon>Bacilli</taxon>
        <taxon>Lactobacillales</taxon>
        <taxon>Enterococcaceae</taxon>
        <taxon>Vagococcus</taxon>
    </lineage>
</organism>
<dbReference type="InterPro" id="IPR043129">
    <property type="entry name" value="ATPase_NBD"/>
</dbReference>
<keyword evidence="2" id="KW-0808">Transferase</keyword>
<dbReference type="PANTHER" id="PTHR18964">
    <property type="entry name" value="ROK (REPRESSOR, ORF, KINASE) FAMILY"/>
    <property type="match status" value="1"/>
</dbReference>
<gene>
    <name evidence="2" type="ORF">CBF29_05640</name>
</gene>
<dbReference type="InterPro" id="IPR000600">
    <property type="entry name" value="ROK"/>
</dbReference>
<dbReference type="Pfam" id="PF00480">
    <property type="entry name" value="ROK"/>
    <property type="match status" value="1"/>
</dbReference>
<evidence type="ECO:0000256" key="1">
    <source>
        <dbReference type="ARBA" id="ARBA00006479"/>
    </source>
</evidence>
<accession>A0A430AX16</accession>
<reference evidence="2 3" key="1">
    <citation type="submission" date="2017-05" db="EMBL/GenBank/DDBJ databases">
        <title>Vagococcus spp. assemblies.</title>
        <authorList>
            <person name="Gulvik C.A."/>
        </authorList>
    </citation>
    <scope>NUCLEOTIDE SEQUENCE [LARGE SCALE GENOMIC DNA]</scope>
    <source>
        <strain evidence="2 3">CCUG 51432</strain>
    </source>
</reference>
<name>A0A430AX16_9ENTE</name>
<proteinExistence type="inferred from homology"/>
<evidence type="ECO:0000313" key="3">
    <source>
        <dbReference type="Proteomes" id="UP000287605"/>
    </source>
</evidence>
<dbReference type="PANTHER" id="PTHR18964:SF170">
    <property type="entry name" value="SUGAR KINASE"/>
    <property type="match status" value="1"/>
</dbReference>
<dbReference type="GO" id="GO:0016301">
    <property type="term" value="F:kinase activity"/>
    <property type="evidence" value="ECO:0007669"/>
    <property type="project" value="UniProtKB-KW"/>
</dbReference>
<dbReference type="OrthoDB" id="9795247at2"/>
<dbReference type="AlphaFoldDB" id="A0A430AX16"/>
<dbReference type="Gene3D" id="3.30.420.40">
    <property type="match status" value="2"/>
</dbReference>